<dbReference type="AlphaFoldDB" id="A0A1C7N5B3"/>
<feature type="compositionally biased region" description="Acidic residues" evidence="1">
    <location>
        <begin position="258"/>
        <end position="272"/>
    </location>
</feature>
<feature type="region of interest" description="Disordered" evidence="1">
    <location>
        <begin position="46"/>
        <end position="88"/>
    </location>
</feature>
<evidence type="ECO:0000313" key="3">
    <source>
        <dbReference type="Proteomes" id="UP000093000"/>
    </source>
</evidence>
<organism evidence="2 3">
    <name type="scientific">Choanephora cucurbitarum</name>
    <dbReference type="NCBI Taxonomy" id="101091"/>
    <lineage>
        <taxon>Eukaryota</taxon>
        <taxon>Fungi</taxon>
        <taxon>Fungi incertae sedis</taxon>
        <taxon>Mucoromycota</taxon>
        <taxon>Mucoromycotina</taxon>
        <taxon>Mucoromycetes</taxon>
        <taxon>Mucorales</taxon>
        <taxon>Mucorineae</taxon>
        <taxon>Choanephoraceae</taxon>
        <taxon>Choanephoroideae</taxon>
        <taxon>Choanephora</taxon>
    </lineage>
</organism>
<protein>
    <submittedName>
        <fullName evidence="2">Uncharacterized protein</fullName>
    </submittedName>
</protein>
<evidence type="ECO:0000256" key="1">
    <source>
        <dbReference type="SAM" id="MobiDB-lite"/>
    </source>
</evidence>
<dbReference type="InParanoid" id="A0A1C7N5B3"/>
<sequence>MPASKFFPSVLNTSELSKSNEPILSPTLPPSPIQTVSSNVIRIQMISPEEEEEEDNEYIDDGLPRSIPTPPTLFFQHPDFDSNDQEKDNLPTTKYSYIPQNLVDVSSKVIAEPIIKHAENKRGIVEIVQTDQAKDMEIDQVSQAPIISTPLFPLAEEAELDSPTPAALNNDPHNQPHPDFKMKSTFTKTSFYYRLKQKVKIAIVKLFSEKPKAIKPNDSRQVISTERILSETKEPTPNTDQHLSRSISAIAIAGKDSDIEENEVESEDEEEQEKASIQTKQPEVKIQLEGPPIYCRNIATSILYNLSKTEPVAACYSSPQLGSGDAYDIKFN</sequence>
<dbReference type="OrthoDB" id="2268958at2759"/>
<dbReference type="Proteomes" id="UP000093000">
    <property type="component" value="Unassembled WGS sequence"/>
</dbReference>
<accession>A0A1C7N5B3</accession>
<keyword evidence="3" id="KW-1185">Reference proteome</keyword>
<proteinExistence type="predicted"/>
<reference evidence="2 3" key="1">
    <citation type="submission" date="2016-03" db="EMBL/GenBank/DDBJ databases">
        <title>Choanephora cucurbitarum.</title>
        <authorList>
            <person name="Min B."/>
            <person name="Park H."/>
            <person name="Park J.-H."/>
            <person name="Shin H.-D."/>
            <person name="Choi I.-G."/>
        </authorList>
    </citation>
    <scope>NUCLEOTIDE SEQUENCE [LARGE SCALE GENOMIC DNA]</scope>
    <source>
        <strain evidence="2 3">KUS-F28377</strain>
    </source>
</reference>
<gene>
    <name evidence="2" type="ORF">A0J61_07624</name>
</gene>
<dbReference type="EMBL" id="LUGH01000525">
    <property type="protein sequence ID" value="OBZ84325.1"/>
    <property type="molecule type" value="Genomic_DNA"/>
</dbReference>
<name>A0A1C7N5B3_9FUNG</name>
<feature type="region of interest" description="Disordered" evidence="1">
    <location>
        <begin position="162"/>
        <end position="182"/>
    </location>
</feature>
<feature type="region of interest" description="Disordered" evidence="1">
    <location>
        <begin position="255"/>
        <end position="280"/>
    </location>
</feature>
<evidence type="ECO:0000313" key="2">
    <source>
        <dbReference type="EMBL" id="OBZ84325.1"/>
    </source>
</evidence>
<feature type="compositionally biased region" description="Basic and acidic residues" evidence="1">
    <location>
        <begin position="78"/>
        <end position="88"/>
    </location>
</feature>
<comment type="caution">
    <text evidence="2">The sequence shown here is derived from an EMBL/GenBank/DDBJ whole genome shotgun (WGS) entry which is preliminary data.</text>
</comment>
<feature type="compositionally biased region" description="Acidic residues" evidence="1">
    <location>
        <begin position="48"/>
        <end position="60"/>
    </location>
</feature>